<dbReference type="EMBL" id="LCJR01000035">
    <property type="protein sequence ID" value="KKT80769.1"/>
    <property type="molecule type" value="Genomic_DNA"/>
</dbReference>
<dbReference type="AlphaFoldDB" id="A0A0G1N983"/>
<dbReference type="InterPro" id="IPR011704">
    <property type="entry name" value="ATPase_dyneun-rel_AAA"/>
</dbReference>
<dbReference type="GO" id="GO:0016887">
    <property type="term" value="F:ATP hydrolysis activity"/>
    <property type="evidence" value="ECO:0007669"/>
    <property type="project" value="InterPro"/>
</dbReference>
<dbReference type="Pfam" id="PF07728">
    <property type="entry name" value="AAA_5"/>
    <property type="match status" value="1"/>
</dbReference>
<organism evidence="2 3">
    <name type="scientific">Candidatus Yanofskybacteria bacterium GW2011_GWA2_44_9</name>
    <dbReference type="NCBI Taxonomy" id="1619025"/>
    <lineage>
        <taxon>Bacteria</taxon>
        <taxon>Candidatus Yanofskyibacteriota</taxon>
    </lineage>
</organism>
<gene>
    <name evidence="2" type="ORF">UW79_C0035G0006</name>
</gene>
<dbReference type="GO" id="GO:0005524">
    <property type="term" value="F:ATP binding"/>
    <property type="evidence" value="ECO:0007669"/>
    <property type="project" value="InterPro"/>
</dbReference>
<accession>A0A0G1N983</accession>
<feature type="domain" description="ATPase dynein-related AAA" evidence="1">
    <location>
        <begin position="22"/>
        <end position="147"/>
    </location>
</feature>
<dbReference type="InterPro" id="IPR027417">
    <property type="entry name" value="P-loop_NTPase"/>
</dbReference>
<dbReference type="Proteomes" id="UP000034032">
    <property type="component" value="Unassembled WGS sequence"/>
</dbReference>
<dbReference type="CDD" id="cd00009">
    <property type="entry name" value="AAA"/>
    <property type="match status" value="1"/>
</dbReference>
<name>A0A0G1N983_9BACT</name>
<proteinExistence type="predicted"/>
<reference evidence="2 3" key="1">
    <citation type="journal article" date="2015" name="Nature">
        <title>rRNA introns, odd ribosomes, and small enigmatic genomes across a large radiation of phyla.</title>
        <authorList>
            <person name="Brown C.T."/>
            <person name="Hug L.A."/>
            <person name="Thomas B.C."/>
            <person name="Sharon I."/>
            <person name="Castelle C.J."/>
            <person name="Singh A."/>
            <person name="Wilkins M.J."/>
            <person name="Williams K.H."/>
            <person name="Banfield J.F."/>
        </authorList>
    </citation>
    <scope>NUCLEOTIDE SEQUENCE [LARGE SCALE GENOMIC DNA]</scope>
</reference>
<evidence type="ECO:0000259" key="1">
    <source>
        <dbReference type="Pfam" id="PF07728"/>
    </source>
</evidence>
<comment type="caution">
    <text evidence="2">The sequence shown here is derived from an EMBL/GenBank/DDBJ whole genome shotgun (WGS) entry which is preliminary data.</text>
</comment>
<protein>
    <submittedName>
        <fullName evidence="2">ATPase associated with various cellular activity</fullName>
    </submittedName>
</protein>
<evidence type="ECO:0000313" key="2">
    <source>
        <dbReference type="EMBL" id="KKT80769.1"/>
    </source>
</evidence>
<sequence length="329" mass="37107">MRPKEVSAFLKSLTHYSKAPAVFIWGPPGVGKSRVCEQVAREENMGFVDLRLALMDPTDLRGIPVPENGKAQWLAPSALPTEGRWIILLDEFNLAPPLVQSSAYQLVLDRKLGEYTLPKECLVIAAGNKTEHGANTFKMAMPLRNRFVHIDFETHIDDWREWAIRNEIESEVVEFISFRPDLLFQFDPRRQENAFPTPRSWEFTSQIIKSRNGLGEEIVQKVIEGTVGAGAATELKSYRQMKANLPSIDSILKGEDYAPEQADLACAVATALVIRANADQFDRVLRYSEKLQAEITVLIGKLLAVKDKQSLMKCSYWATWSKKHYGLIG</sequence>
<evidence type="ECO:0000313" key="3">
    <source>
        <dbReference type="Proteomes" id="UP000034032"/>
    </source>
</evidence>
<dbReference type="SUPFAM" id="SSF52540">
    <property type="entry name" value="P-loop containing nucleoside triphosphate hydrolases"/>
    <property type="match status" value="1"/>
</dbReference>
<dbReference type="PATRIC" id="fig|1619025.3.peg.1031"/>
<dbReference type="Gene3D" id="3.40.50.300">
    <property type="entry name" value="P-loop containing nucleotide triphosphate hydrolases"/>
    <property type="match status" value="1"/>
</dbReference>